<keyword evidence="1" id="KW-1133">Transmembrane helix</keyword>
<reference evidence="2" key="1">
    <citation type="submission" date="2018-05" db="EMBL/GenBank/DDBJ databases">
        <authorList>
            <person name="Lanie J.A."/>
            <person name="Ng W.-L."/>
            <person name="Kazmierczak K.M."/>
            <person name="Andrzejewski T.M."/>
            <person name="Davidsen T.M."/>
            <person name="Wayne K.J."/>
            <person name="Tettelin H."/>
            <person name="Glass J.I."/>
            <person name="Rusch D."/>
            <person name="Podicherti R."/>
            <person name="Tsui H.-C.T."/>
            <person name="Winkler M.E."/>
        </authorList>
    </citation>
    <scope>NUCLEOTIDE SEQUENCE</scope>
</reference>
<evidence type="ECO:0000313" key="2">
    <source>
        <dbReference type="EMBL" id="SVE09134.1"/>
    </source>
</evidence>
<protein>
    <submittedName>
        <fullName evidence="2">Uncharacterized protein</fullName>
    </submittedName>
</protein>
<feature type="non-terminal residue" evidence="2">
    <location>
        <position position="73"/>
    </location>
</feature>
<accession>A0A383AN71</accession>
<organism evidence="2">
    <name type="scientific">marine metagenome</name>
    <dbReference type="NCBI Taxonomy" id="408172"/>
    <lineage>
        <taxon>unclassified sequences</taxon>
        <taxon>metagenomes</taxon>
        <taxon>ecological metagenomes</taxon>
    </lineage>
</organism>
<gene>
    <name evidence="2" type="ORF">METZ01_LOCUS461988</name>
</gene>
<keyword evidence="1" id="KW-0472">Membrane</keyword>
<feature type="transmembrane region" description="Helical" evidence="1">
    <location>
        <begin position="53"/>
        <end position="71"/>
    </location>
</feature>
<name>A0A383AN71_9ZZZZ</name>
<keyword evidence="1" id="KW-0812">Transmembrane</keyword>
<dbReference type="AlphaFoldDB" id="A0A383AN71"/>
<dbReference type="InterPro" id="IPR036259">
    <property type="entry name" value="MFS_trans_sf"/>
</dbReference>
<sequence>MTEVSDSTAPVEITQPRRYRLVIAGLVILAHFSVGLNVFSISPLLGDVISDHGVNRSAAGLLIALTMLVFAGF</sequence>
<dbReference type="EMBL" id="UINC01193492">
    <property type="protein sequence ID" value="SVE09134.1"/>
    <property type="molecule type" value="Genomic_DNA"/>
</dbReference>
<evidence type="ECO:0000256" key="1">
    <source>
        <dbReference type="SAM" id="Phobius"/>
    </source>
</evidence>
<dbReference type="SUPFAM" id="SSF103473">
    <property type="entry name" value="MFS general substrate transporter"/>
    <property type="match status" value="1"/>
</dbReference>
<feature type="transmembrane region" description="Helical" evidence="1">
    <location>
        <begin position="21"/>
        <end position="41"/>
    </location>
</feature>
<proteinExistence type="predicted"/>